<keyword evidence="3 7" id="KW-0813">Transport</keyword>
<feature type="transmembrane region" description="Helical" evidence="8">
    <location>
        <begin position="79"/>
        <end position="100"/>
    </location>
</feature>
<evidence type="ECO:0000256" key="3">
    <source>
        <dbReference type="ARBA" id="ARBA00022448"/>
    </source>
</evidence>
<dbReference type="PANTHER" id="PTHR31806:SF5">
    <property type="entry name" value="PURINE-CYTOSINE PERMEASE FCY21"/>
    <property type="match status" value="1"/>
</dbReference>
<evidence type="ECO:0000256" key="5">
    <source>
        <dbReference type="ARBA" id="ARBA00022989"/>
    </source>
</evidence>
<evidence type="ECO:0000256" key="7">
    <source>
        <dbReference type="PIRNR" id="PIRNR002744"/>
    </source>
</evidence>
<evidence type="ECO:0000256" key="2">
    <source>
        <dbReference type="ARBA" id="ARBA00008974"/>
    </source>
</evidence>
<dbReference type="PIRSF" id="PIRSF002744">
    <property type="entry name" value="Pur-cyt_permease"/>
    <property type="match status" value="1"/>
</dbReference>
<dbReference type="Pfam" id="PF02133">
    <property type="entry name" value="Transp_cyt_pur"/>
    <property type="match status" value="1"/>
</dbReference>
<accession>A0AAD7NBX1</accession>
<feature type="transmembrane region" description="Helical" evidence="8">
    <location>
        <begin position="121"/>
        <end position="145"/>
    </location>
</feature>
<feature type="transmembrane region" description="Helical" evidence="8">
    <location>
        <begin position="351"/>
        <end position="370"/>
    </location>
</feature>
<keyword evidence="6 7" id="KW-0472">Membrane</keyword>
<protein>
    <submittedName>
        <fullName evidence="9">Cytosine-purine permease</fullName>
    </submittedName>
</protein>
<evidence type="ECO:0000256" key="6">
    <source>
        <dbReference type="ARBA" id="ARBA00023136"/>
    </source>
</evidence>
<dbReference type="InterPro" id="IPR026030">
    <property type="entry name" value="Pur-cyt_permease_Fcy2/21/22"/>
</dbReference>
<feature type="transmembrane region" description="Helical" evidence="8">
    <location>
        <begin position="382"/>
        <end position="401"/>
    </location>
</feature>
<feature type="transmembrane region" description="Helical" evidence="8">
    <location>
        <begin position="454"/>
        <end position="473"/>
    </location>
</feature>
<keyword evidence="4 8" id="KW-0812">Transmembrane</keyword>
<keyword evidence="10" id="KW-1185">Reference proteome</keyword>
<name>A0AAD7NBX1_9AGAR</name>
<feature type="transmembrane region" description="Helical" evidence="8">
    <location>
        <begin position="157"/>
        <end position="181"/>
    </location>
</feature>
<feature type="transmembrane region" description="Helical" evidence="8">
    <location>
        <begin position="422"/>
        <end position="442"/>
    </location>
</feature>
<feature type="transmembrane region" description="Helical" evidence="8">
    <location>
        <begin position="48"/>
        <end position="67"/>
    </location>
</feature>
<evidence type="ECO:0000256" key="8">
    <source>
        <dbReference type="SAM" id="Phobius"/>
    </source>
</evidence>
<evidence type="ECO:0000256" key="1">
    <source>
        <dbReference type="ARBA" id="ARBA00004141"/>
    </source>
</evidence>
<dbReference type="InterPro" id="IPR001248">
    <property type="entry name" value="Pur-cyt_permease"/>
</dbReference>
<feature type="transmembrane region" description="Helical" evidence="8">
    <location>
        <begin position="314"/>
        <end position="339"/>
    </location>
</feature>
<reference evidence="9" key="1">
    <citation type="submission" date="2023-03" db="EMBL/GenBank/DDBJ databases">
        <title>Massive genome expansion in bonnet fungi (Mycena s.s.) driven by repeated elements and novel gene families across ecological guilds.</title>
        <authorList>
            <consortium name="Lawrence Berkeley National Laboratory"/>
            <person name="Harder C.B."/>
            <person name="Miyauchi S."/>
            <person name="Viragh M."/>
            <person name="Kuo A."/>
            <person name="Thoen E."/>
            <person name="Andreopoulos B."/>
            <person name="Lu D."/>
            <person name="Skrede I."/>
            <person name="Drula E."/>
            <person name="Henrissat B."/>
            <person name="Morin E."/>
            <person name="Kohler A."/>
            <person name="Barry K."/>
            <person name="LaButti K."/>
            <person name="Morin E."/>
            <person name="Salamov A."/>
            <person name="Lipzen A."/>
            <person name="Mereny Z."/>
            <person name="Hegedus B."/>
            <person name="Baldrian P."/>
            <person name="Stursova M."/>
            <person name="Weitz H."/>
            <person name="Taylor A."/>
            <person name="Grigoriev I.V."/>
            <person name="Nagy L.G."/>
            <person name="Martin F."/>
            <person name="Kauserud H."/>
        </authorList>
    </citation>
    <scope>NUCLEOTIDE SEQUENCE</scope>
    <source>
        <strain evidence="9">CBHHK182m</strain>
    </source>
</reference>
<comment type="similarity">
    <text evidence="2 7">Belongs to the purine-cytosine permease (2.A.39) family.</text>
</comment>
<dbReference type="GO" id="GO:0022857">
    <property type="term" value="F:transmembrane transporter activity"/>
    <property type="evidence" value="ECO:0007669"/>
    <property type="project" value="InterPro"/>
</dbReference>
<keyword evidence="5 8" id="KW-1133">Transmembrane helix</keyword>
<dbReference type="PANTHER" id="PTHR31806">
    <property type="entry name" value="PURINE-CYTOSINE PERMEASE FCY2-RELATED"/>
    <property type="match status" value="1"/>
</dbReference>
<sequence length="486" mass="52660">MTPSLEKGDSETAHSNFFQRLTLLLRRWGVETHGIAPIPREERLDPRIYQLFLLWFSSNLNVTNLVIGAGGPVVFKLSFLNTAINLLVTDALSCIIPAYFAIFGPKLGTRAMVQARFSWGVYGAAIPSILNVLSMMIFIFFNVIIGGQMLAQVFNHLTPAAGIIVIALVSLVVSFCGYRILHWFEAVAWIPTLIGICVMLGVGGHHLASAPSYLVPSAASVLSFAATVAAADVSWCTMTPDYGVYHDAKASSLRIFTYTYLGLFLPSLILHVVGAAFAAAAPSVPSWNIGYDQGNNLGGLVSAVLEPTGRFGQFLVVLMALSIPGPTAPLMYSFGISLMNVSSVFAKVPRYVYAIIATGICIPLALVGQTRFYTVLVTLFDLVGYWSASFSAIVLTEHFVFRRCDWARYRVEDWNQHGKLPPGLAALLAFFGSSALVVPFMAQTWYVGPVAKATGDIGLVVGFLTGCILYGLLRPLEIRLLPGRDS</sequence>
<dbReference type="Proteomes" id="UP001215598">
    <property type="component" value="Unassembled WGS sequence"/>
</dbReference>
<comment type="caution">
    <text evidence="9">The sequence shown here is derived from an EMBL/GenBank/DDBJ whole genome shotgun (WGS) entry which is preliminary data.</text>
</comment>
<gene>
    <name evidence="9" type="ORF">B0H16DRAFT_1316694</name>
</gene>
<feature type="transmembrane region" description="Helical" evidence="8">
    <location>
        <begin position="188"/>
        <end position="207"/>
    </location>
</feature>
<evidence type="ECO:0000313" key="10">
    <source>
        <dbReference type="Proteomes" id="UP001215598"/>
    </source>
</evidence>
<comment type="subcellular location">
    <subcellularLocation>
        <location evidence="1">Membrane</location>
        <topology evidence="1">Multi-pass membrane protein</topology>
    </subcellularLocation>
</comment>
<organism evidence="9 10">
    <name type="scientific">Mycena metata</name>
    <dbReference type="NCBI Taxonomy" id="1033252"/>
    <lineage>
        <taxon>Eukaryota</taxon>
        <taxon>Fungi</taxon>
        <taxon>Dikarya</taxon>
        <taxon>Basidiomycota</taxon>
        <taxon>Agaricomycotina</taxon>
        <taxon>Agaricomycetes</taxon>
        <taxon>Agaricomycetidae</taxon>
        <taxon>Agaricales</taxon>
        <taxon>Marasmiineae</taxon>
        <taxon>Mycenaceae</taxon>
        <taxon>Mycena</taxon>
    </lineage>
</organism>
<dbReference type="Gene3D" id="1.10.4160.10">
    <property type="entry name" value="Hydantoin permease"/>
    <property type="match status" value="1"/>
</dbReference>
<dbReference type="AlphaFoldDB" id="A0AAD7NBX1"/>
<feature type="transmembrane region" description="Helical" evidence="8">
    <location>
        <begin position="213"/>
        <end position="235"/>
    </location>
</feature>
<dbReference type="EMBL" id="JARKIB010000054">
    <property type="protein sequence ID" value="KAJ7753824.1"/>
    <property type="molecule type" value="Genomic_DNA"/>
</dbReference>
<proteinExistence type="inferred from homology"/>
<feature type="transmembrane region" description="Helical" evidence="8">
    <location>
        <begin position="255"/>
        <end position="281"/>
    </location>
</feature>
<evidence type="ECO:0000256" key="4">
    <source>
        <dbReference type="ARBA" id="ARBA00022692"/>
    </source>
</evidence>
<evidence type="ECO:0000313" key="9">
    <source>
        <dbReference type="EMBL" id="KAJ7753824.1"/>
    </source>
</evidence>
<dbReference type="GO" id="GO:0005886">
    <property type="term" value="C:plasma membrane"/>
    <property type="evidence" value="ECO:0007669"/>
    <property type="project" value="TreeGrafter"/>
</dbReference>